<protein>
    <recommendedName>
        <fullName evidence="5">tRNA pseudouridine synthase B</fullName>
        <ecNumber evidence="5">5.4.99.25</ecNumber>
    </recommendedName>
    <alternativeName>
        <fullName evidence="5">tRNA pseudouridine(55) synthase</fullName>
        <shortName evidence="5">Psi55 synthase</shortName>
    </alternativeName>
    <alternativeName>
        <fullName evidence="5">tRNA pseudouridylate synthase</fullName>
    </alternativeName>
    <alternativeName>
        <fullName evidence="5">tRNA-uridine isomerase</fullName>
    </alternativeName>
</protein>
<name>A0A1M4SNE8_9CLOT</name>
<evidence type="ECO:0000256" key="1">
    <source>
        <dbReference type="ARBA" id="ARBA00000385"/>
    </source>
</evidence>
<dbReference type="RefSeq" id="WP_073247623.1">
    <property type="nucleotide sequence ID" value="NZ_FQVG01000002.1"/>
</dbReference>
<dbReference type="PANTHER" id="PTHR13767">
    <property type="entry name" value="TRNA-PSEUDOURIDINE SYNTHASE"/>
    <property type="match status" value="1"/>
</dbReference>
<evidence type="ECO:0000259" key="7">
    <source>
        <dbReference type="Pfam" id="PF09157"/>
    </source>
</evidence>
<dbReference type="Pfam" id="PF09157">
    <property type="entry name" value="TruB-C_2"/>
    <property type="match status" value="1"/>
</dbReference>
<dbReference type="Pfam" id="PF01509">
    <property type="entry name" value="TruB_N"/>
    <property type="match status" value="1"/>
</dbReference>
<feature type="active site" description="Nucleophile" evidence="5">
    <location>
        <position position="38"/>
    </location>
</feature>
<keyword evidence="3 5" id="KW-0819">tRNA processing</keyword>
<sequence length="284" mass="32358">MNGIINILKPPGMTSHDVVSFLRKRLNIKKIGHTGTLDPGAAGVLPICIGKATKIVEYITSQDKTYICEVTFGKVTDTFDKYGKIIEEYNNDFELEYNELKKVTDEFVGEIEQTPPTYSAIKINGQRAYELARRGESFAIPSRKVYIYSIDILKVYQKSALLKIHCSKGTYIRSLCNDLGKKVGYGAYMSFLLRTQSGKFTIDNSVLLDDITIENIKKIMLTIDDVLEYPIIKLNENQTKKFLNGAFLEMNLEDKYYRIYSNNETFLGIGIIQKNRLKPDKILI</sequence>
<feature type="domain" description="tRNA pseudouridylate synthase B C-terminal" evidence="8">
    <location>
        <begin position="173"/>
        <end position="212"/>
    </location>
</feature>
<dbReference type="Pfam" id="PF16198">
    <property type="entry name" value="TruB_C_2"/>
    <property type="match status" value="1"/>
</dbReference>
<evidence type="ECO:0000256" key="3">
    <source>
        <dbReference type="ARBA" id="ARBA00022694"/>
    </source>
</evidence>
<evidence type="ECO:0000256" key="4">
    <source>
        <dbReference type="ARBA" id="ARBA00023235"/>
    </source>
</evidence>
<dbReference type="InterPro" id="IPR014780">
    <property type="entry name" value="tRNA_psdUridine_synth_TruB"/>
</dbReference>
<keyword evidence="10" id="KW-1185">Reference proteome</keyword>
<evidence type="ECO:0000259" key="6">
    <source>
        <dbReference type="Pfam" id="PF01509"/>
    </source>
</evidence>
<dbReference type="EMBL" id="FQVG01000002">
    <property type="protein sequence ID" value="SHE33477.1"/>
    <property type="molecule type" value="Genomic_DNA"/>
</dbReference>
<dbReference type="InterPro" id="IPR015240">
    <property type="entry name" value="tRNA_sdUridine_synth_fam1_C"/>
</dbReference>
<dbReference type="GO" id="GO:0031119">
    <property type="term" value="P:tRNA pseudouridine synthesis"/>
    <property type="evidence" value="ECO:0007669"/>
    <property type="project" value="UniProtKB-UniRule"/>
</dbReference>
<dbReference type="GO" id="GO:0003723">
    <property type="term" value="F:RNA binding"/>
    <property type="evidence" value="ECO:0007669"/>
    <property type="project" value="InterPro"/>
</dbReference>
<dbReference type="InterPro" id="IPR032819">
    <property type="entry name" value="TruB_C"/>
</dbReference>
<evidence type="ECO:0000256" key="5">
    <source>
        <dbReference type="HAMAP-Rule" id="MF_01080"/>
    </source>
</evidence>
<dbReference type="Proteomes" id="UP000184423">
    <property type="component" value="Unassembled WGS sequence"/>
</dbReference>
<dbReference type="SUPFAM" id="SSF55120">
    <property type="entry name" value="Pseudouridine synthase"/>
    <property type="match status" value="1"/>
</dbReference>
<dbReference type="AlphaFoldDB" id="A0A1M4SNE8"/>
<comment type="similarity">
    <text evidence="2 5">Belongs to the pseudouridine synthase TruB family. Type 1 subfamily.</text>
</comment>
<reference evidence="10" key="1">
    <citation type="submission" date="2016-11" db="EMBL/GenBank/DDBJ databases">
        <authorList>
            <person name="Varghese N."/>
            <person name="Submissions S."/>
        </authorList>
    </citation>
    <scope>NUCLEOTIDE SEQUENCE [LARGE SCALE GENOMIC DNA]</scope>
    <source>
        <strain evidence="10">DSM 10124</strain>
    </source>
</reference>
<dbReference type="Gene3D" id="3.30.2350.10">
    <property type="entry name" value="Pseudouridine synthase"/>
    <property type="match status" value="1"/>
</dbReference>
<dbReference type="CDD" id="cd02573">
    <property type="entry name" value="PseudoU_synth_EcTruB"/>
    <property type="match status" value="1"/>
</dbReference>
<dbReference type="NCBIfam" id="TIGR00431">
    <property type="entry name" value="TruB"/>
    <property type="match status" value="1"/>
</dbReference>
<comment type="function">
    <text evidence="5">Responsible for synthesis of pseudouridine from uracil-55 in the psi GC loop of transfer RNAs.</text>
</comment>
<feature type="domain" description="Pseudouridine synthase II N-terminal" evidence="6">
    <location>
        <begin position="23"/>
        <end position="172"/>
    </location>
</feature>
<comment type="catalytic activity">
    <reaction evidence="1 5">
        <text>uridine(55) in tRNA = pseudouridine(55) in tRNA</text>
        <dbReference type="Rhea" id="RHEA:42532"/>
        <dbReference type="Rhea" id="RHEA-COMP:10101"/>
        <dbReference type="Rhea" id="RHEA-COMP:10102"/>
        <dbReference type="ChEBI" id="CHEBI:65314"/>
        <dbReference type="ChEBI" id="CHEBI:65315"/>
        <dbReference type="EC" id="5.4.99.25"/>
    </reaction>
</comment>
<dbReference type="InterPro" id="IPR020103">
    <property type="entry name" value="PsdUridine_synth_cat_dom_sf"/>
</dbReference>
<gene>
    <name evidence="5" type="primary">truB</name>
    <name evidence="9" type="ORF">SAMN02746091_00173</name>
</gene>
<dbReference type="HAMAP" id="MF_01080">
    <property type="entry name" value="TruB_bact"/>
    <property type="match status" value="1"/>
</dbReference>
<evidence type="ECO:0000259" key="8">
    <source>
        <dbReference type="Pfam" id="PF16198"/>
    </source>
</evidence>
<dbReference type="PANTHER" id="PTHR13767:SF2">
    <property type="entry name" value="PSEUDOURIDYLATE SYNTHASE TRUB1"/>
    <property type="match status" value="1"/>
</dbReference>
<dbReference type="GO" id="GO:1990481">
    <property type="term" value="P:mRNA pseudouridine synthesis"/>
    <property type="evidence" value="ECO:0007669"/>
    <property type="project" value="TreeGrafter"/>
</dbReference>
<dbReference type="InterPro" id="IPR002501">
    <property type="entry name" value="PsdUridine_synth_N"/>
</dbReference>
<evidence type="ECO:0000313" key="10">
    <source>
        <dbReference type="Proteomes" id="UP000184423"/>
    </source>
</evidence>
<accession>A0A1M4SNE8</accession>
<dbReference type="GO" id="GO:0160148">
    <property type="term" value="F:tRNA pseudouridine(55) synthase activity"/>
    <property type="evidence" value="ECO:0007669"/>
    <property type="project" value="UniProtKB-EC"/>
</dbReference>
<dbReference type="EC" id="5.4.99.25" evidence="5"/>
<feature type="domain" description="tRNA pseudouridine synthase II TruB subfamily 1 C-terminal" evidence="7">
    <location>
        <begin position="230"/>
        <end position="280"/>
    </location>
</feature>
<organism evidence="9 10">
    <name type="scientific">Caloramator proteoclasticus DSM 10124</name>
    <dbReference type="NCBI Taxonomy" id="1121262"/>
    <lineage>
        <taxon>Bacteria</taxon>
        <taxon>Bacillati</taxon>
        <taxon>Bacillota</taxon>
        <taxon>Clostridia</taxon>
        <taxon>Eubacteriales</taxon>
        <taxon>Clostridiaceae</taxon>
        <taxon>Caloramator</taxon>
    </lineage>
</organism>
<proteinExistence type="inferred from homology"/>
<evidence type="ECO:0000256" key="2">
    <source>
        <dbReference type="ARBA" id="ARBA00005642"/>
    </source>
</evidence>
<keyword evidence="4 5" id="KW-0413">Isomerase</keyword>
<evidence type="ECO:0000313" key="9">
    <source>
        <dbReference type="EMBL" id="SHE33477.1"/>
    </source>
</evidence>